<evidence type="ECO:0000313" key="9">
    <source>
        <dbReference type="Proteomes" id="UP000085678"/>
    </source>
</evidence>
<evidence type="ECO:0000256" key="6">
    <source>
        <dbReference type="SAM" id="Coils"/>
    </source>
</evidence>
<dbReference type="PANTHER" id="PTHR44981">
    <property type="entry name" value="PERICENTRIN-LIKE PROTEIN, ISOFORM F"/>
    <property type="match status" value="1"/>
</dbReference>
<evidence type="ECO:0000256" key="4">
    <source>
        <dbReference type="ARBA" id="ARBA00023054"/>
    </source>
</evidence>
<dbReference type="OrthoDB" id="6288778at2759"/>
<gene>
    <name evidence="10" type="primary">LOC106165430</name>
</gene>
<dbReference type="GeneID" id="106165430"/>
<dbReference type="GO" id="GO:0060090">
    <property type="term" value="F:molecular adaptor activity"/>
    <property type="evidence" value="ECO:0007669"/>
    <property type="project" value="InterPro"/>
</dbReference>
<organism evidence="9 10">
    <name type="scientific">Lingula anatina</name>
    <name type="common">Brachiopod</name>
    <name type="synonym">Lingula unguis</name>
    <dbReference type="NCBI Taxonomy" id="7574"/>
    <lineage>
        <taxon>Eukaryota</taxon>
        <taxon>Metazoa</taxon>
        <taxon>Spiralia</taxon>
        <taxon>Lophotrochozoa</taxon>
        <taxon>Brachiopoda</taxon>
        <taxon>Linguliformea</taxon>
        <taxon>Lingulata</taxon>
        <taxon>Lingulida</taxon>
        <taxon>Linguloidea</taxon>
        <taxon>Lingulidae</taxon>
        <taxon>Lingula</taxon>
    </lineage>
</organism>
<feature type="region of interest" description="Disordered" evidence="7">
    <location>
        <begin position="837"/>
        <end position="880"/>
    </location>
</feature>
<feature type="region of interest" description="Disordered" evidence="7">
    <location>
        <begin position="208"/>
        <end position="255"/>
    </location>
</feature>
<dbReference type="GO" id="GO:0007165">
    <property type="term" value="P:signal transduction"/>
    <property type="evidence" value="ECO:0007669"/>
    <property type="project" value="InterPro"/>
</dbReference>
<comment type="subcellular location">
    <subcellularLocation>
        <location evidence="1">Cytoplasm</location>
        <location evidence="1">Cytoskeleton</location>
        <location evidence="1">Microtubule organizing center</location>
        <location evidence="1">Centrosome</location>
    </subcellularLocation>
</comment>
<keyword evidence="2" id="KW-0963">Cytoplasm</keyword>
<keyword evidence="5" id="KW-0206">Cytoskeleton</keyword>
<proteinExistence type="predicted"/>
<evidence type="ECO:0000256" key="7">
    <source>
        <dbReference type="SAM" id="MobiDB-lite"/>
    </source>
</evidence>
<dbReference type="InterPro" id="IPR028745">
    <property type="entry name" value="AKAP9/Pericentrin"/>
</dbReference>
<evidence type="ECO:0000256" key="1">
    <source>
        <dbReference type="ARBA" id="ARBA00004300"/>
    </source>
</evidence>
<evidence type="ECO:0000256" key="5">
    <source>
        <dbReference type="ARBA" id="ARBA00023212"/>
    </source>
</evidence>
<dbReference type="InterPro" id="IPR019528">
    <property type="entry name" value="PACT_domain"/>
</dbReference>
<keyword evidence="9" id="KW-1185">Reference proteome</keyword>
<feature type="compositionally biased region" description="Low complexity" evidence="7">
    <location>
        <begin position="1610"/>
        <end position="1621"/>
    </location>
</feature>
<protein>
    <submittedName>
        <fullName evidence="10">A-kinase anchor protein 9-like</fullName>
    </submittedName>
</protein>
<dbReference type="GO" id="GO:0005813">
    <property type="term" value="C:centrosome"/>
    <property type="evidence" value="ECO:0007669"/>
    <property type="project" value="UniProtKB-SubCell"/>
</dbReference>
<evidence type="ECO:0000256" key="3">
    <source>
        <dbReference type="ARBA" id="ARBA00022553"/>
    </source>
</evidence>
<evidence type="ECO:0000256" key="2">
    <source>
        <dbReference type="ARBA" id="ARBA00022490"/>
    </source>
</evidence>
<keyword evidence="4 6" id="KW-0175">Coiled coil</keyword>
<keyword evidence="3" id="KW-0597">Phosphoprotein</keyword>
<feature type="region of interest" description="Disordered" evidence="7">
    <location>
        <begin position="1502"/>
        <end position="1625"/>
    </location>
</feature>
<name>A0A2R2MJT3_LINAN</name>
<dbReference type="PANTHER" id="PTHR44981:SF2">
    <property type="entry name" value="PERICENTRIN-LIKE PROTEIN, ISOFORM F"/>
    <property type="match status" value="1"/>
</dbReference>
<feature type="coiled-coil region" evidence="6">
    <location>
        <begin position="1296"/>
        <end position="1323"/>
    </location>
</feature>
<feature type="compositionally biased region" description="Pro residues" evidence="7">
    <location>
        <begin position="1599"/>
        <end position="1609"/>
    </location>
</feature>
<feature type="compositionally biased region" description="Basic and acidic residues" evidence="7">
    <location>
        <begin position="838"/>
        <end position="880"/>
    </location>
</feature>
<sequence length="1655" mass="190740">MDQSGLEKAEKMEELETERRKLMADIERLREQVDTTPMPEFAQALLAEKNEEIEHLNAQLQQTQQMARDKQQADEASYLTDLLQEKESSIEQMSLQIESLQGELENLTDFQSKLQEDYDTVQTMLEEKQKEIENLSKELEEARPMGATPELQLQYEQHIIVLEKELKERQNIIDEREEELYVLNEQLEEKEETKKSMEDLQGKLQRATEELDRKNAELQQREQDIEELQKKLSEAAREEAAAPAQDEDQQSEADLKLKVQQLETEKDQLLAQCQDTQDKLTRTVSDLGEKDQHIQQLQAQFQETKDKLVEELKEKEDHIQQLKWQNQESKDNLVAELGEKEHQIQEYTAQLEKVKNELGLSKQVVEDLKRSHQRELSSAESRSKEDIHSLQKNLLEARAQLSVYQAGDAGTTARTMEQRLKELRQELTLEHEQQLTHVKLAAEKDTAVKLKELKEKLEREVEQLQEQHQRDLKNVTSVTRQEVQEAHENEIRELRTEHAREVEQLQKMLAPDASVTELARQVEKEIEKGEQLDQNLLSHLEQQRQAGVGGDGSTDTSMAESSQEEIPPRLRSLLTKLHGEGMELLALSEIKPQGRHTPLQADLDTLRLAWENERQNLLSSIQSLKDLLAQTQRPESQASSGAESDWRASLIQAINFVFSKEREGLLAELRTFVATHGDQGHSEIQQLEQRIKDVDARHKSAMDQIFSADRQSLLAEVRDLQAHISIIRLGHQEEKERLAEQLRHAEGQLTKRERQLKRQLEMLEYKLQQEKVICDDVRSSLEMEKNRTLELSGQLSREKSNCVDLQLELSEALSHLSKLKDTVDSQQIKHASVLASLEEEKSHSRHLKEELENERYSKKQLSDSLNEERRRSLNSKERETKTIEQLQYELDQERALHTEVRTSYEKEKLCVENMRRDLELQGNEARKLENKYKVKVAELMTALEMEKARNEEYNTALQRQQSVSNQLQTALSEERSSLNESALRERALIADLQAMLELEKSKVLDMQAALERDRYKVTSLSASLETTKTAAAEDLERERSASRQLRKQIDTLQLQKQDLQRQLDFERERSIQLQSEHDRVLENLQAVKEKAMKKDEERDLERQHERQRQRESDREREQDRQRQHETDAEVQRLRSRVSDLEGQLSESQRIELQTAQERDLQRLRALSRASDDLVDHMDNSVGGDESTAQSPRGSPKKDQLNLYKKQLESLRQRVQLQVIRLREEVDKLERDSQGVDRVGSVDAIKRSAAEMINELGQIQTALLLDSQPGSVPIGSPPAHILNERILRHNSELTAFVSRLSQEKAELRDTLANLEEEIWRYTQREGAGSQGGDHRERRSLDSVESILATERAKWSREKSSLQMALRAAEKDLIRSKSEVNQLQFRLDRLQSGPAEDGATDPDVREKMQRLYGKYLRAESFRKALVYQKKYLLLLVGGFRDCEEETLATIARMGGHPPAQTTTLTRSRHGRALTKFRSAVRLVIAVCRLKFLVRKWKRATKVGSPVVTGTIPNGRGYMPTANSYTPPPDYSPPTSRSHQGHSPPTSRSHPGYTQHTSRLYTGTTPPTKDSSLSRFSPVSELMTSPGSAGPRRQILTALDPPLEPSPPPPPTAEATPTSSLPDDLSLHDDYIQRLENLQHRLARGTQGYRSRNTFQRR</sequence>
<dbReference type="KEGG" id="lak:106165430"/>
<dbReference type="STRING" id="7574.A0A2R2MJT3"/>
<feature type="coiled-coil region" evidence="6">
    <location>
        <begin position="728"/>
        <end position="755"/>
    </location>
</feature>
<reference evidence="10" key="1">
    <citation type="submission" date="2025-08" db="UniProtKB">
        <authorList>
            <consortium name="RefSeq"/>
        </authorList>
    </citation>
    <scope>IDENTIFICATION</scope>
    <source>
        <tissue evidence="10">Gonads</tissue>
    </source>
</reference>
<accession>A0A2R2MJT3</accession>
<dbReference type="Proteomes" id="UP000085678">
    <property type="component" value="Unplaced"/>
</dbReference>
<dbReference type="GO" id="GO:0005737">
    <property type="term" value="C:cytoplasm"/>
    <property type="evidence" value="ECO:0007669"/>
    <property type="project" value="UniProtKB-ARBA"/>
</dbReference>
<feature type="compositionally biased region" description="Basic and acidic residues" evidence="7">
    <location>
        <begin position="208"/>
        <end position="240"/>
    </location>
</feature>
<feature type="region of interest" description="Disordered" evidence="7">
    <location>
        <begin position="1171"/>
        <end position="1198"/>
    </location>
</feature>
<feature type="compositionally biased region" description="Basic and acidic residues" evidence="7">
    <location>
        <begin position="1090"/>
        <end position="1139"/>
    </location>
</feature>
<dbReference type="RefSeq" id="XP_023930474.1">
    <property type="nucleotide sequence ID" value="XM_024074706.1"/>
</dbReference>
<dbReference type="InParanoid" id="A0A2R2MJT3"/>
<feature type="coiled-coil region" evidence="6">
    <location>
        <begin position="1350"/>
        <end position="1384"/>
    </location>
</feature>
<feature type="coiled-coil region" evidence="6">
    <location>
        <begin position="406"/>
        <end position="535"/>
    </location>
</feature>
<evidence type="ECO:0000313" key="10">
    <source>
        <dbReference type="RefSeq" id="XP_023930474.1"/>
    </source>
</evidence>
<feature type="region of interest" description="Disordered" evidence="7">
    <location>
        <begin position="543"/>
        <end position="566"/>
    </location>
</feature>
<evidence type="ECO:0000259" key="8">
    <source>
        <dbReference type="Pfam" id="PF10495"/>
    </source>
</evidence>
<feature type="coiled-coil region" evidence="6">
    <location>
        <begin position="1204"/>
        <end position="1231"/>
    </location>
</feature>
<feature type="region of interest" description="Disordered" evidence="7">
    <location>
        <begin position="1090"/>
        <end position="1152"/>
    </location>
</feature>
<feature type="compositionally biased region" description="Polar residues" evidence="7">
    <location>
        <begin position="1538"/>
        <end position="1584"/>
    </location>
</feature>
<dbReference type="Pfam" id="PF10495">
    <property type="entry name" value="PACT_coil_coil"/>
    <property type="match status" value="1"/>
</dbReference>
<feature type="domain" description="Pericentrin/AKAP-450 centrosomal targeting" evidence="8">
    <location>
        <begin position="1412"/>
        <end position="1494"/>
    </location>
</feature>